<dbReference type="RefSeq" id="WP_110499909.1">
    <property type="nucleotide sequence ID" value="NZ_QJVD01000004.1"/>
</dbReference>
<evidence type="ECO:0000256" key="4">
    <source>
        <dbReference type="ARBA" id="ARBA00022729"/>
    </source>
</evidence>
<dbReference type="PANTHER" id="PTHR42953:SF1">
    <property type="entry name" value="METAL-BINDING PROTEIN HI_0362-RELATED"/>
    <property type="match status" value="1"/>
</dbReference>
<evidence type="ECO:0000256" key="2">
    <source>
        <dbReference type="ARBA" id="ARBA00022448"/>
    </source>
</evidence>
<dbReference type="GO" id="GO:0030001">
    <property type="term" value="P:metal ion transport"/>
    <property type="evidence" value="ECO:0007669"/>
    <property type="project" value="InterPro"/>
</dbReference>
<evidence type="ECO:0000313" key="7">
    <source>
        <dbReference type="Proteomes" id="UP000247832"/>
    </source>
</evidence>
<keyword evidence="4 5" id="KW-0732">Signal</keyword>
<dbReference type="OrthoDB" id="5296019at2"/>
<dbReference type="InterPro" id="IPR050492">
    <property type="entry name" value="Bact_metal-bind_prot9"/>
</dbReference>
<proteinExistence type="predicted"/>
<keyword evidence="7" id="KW-1185">Reference proteome</keyword>
<comment type="caution">
    <text evidence="6">The sequence shown here is derived from an EMBL/GenBank/DDBJ whole genome shotgun (WGS) entry which is preliminary data.</text>
</comment>
<dbReference type="PROSITE" id="PS51257">
    <property type="entry name" value="PROKAR_LIPOPROTEIN"/>
    <property type="match status" value="1"/>
</dbReference>
<dbReference type="Gene3D" id="3.40.50.1980">
    <property type="entry name" value="Nitrogenase molybdenum iron protein domain"/>
    <property type="match status" value="2"/>
</dbReference>
<sequence>MHLRRTTLTLGLAVAATLALGACGGGSNASTGTPSDGGKIPVVASTNVYGSIAEAIGGDAVQVHSIIDRADADPHSYEATAQDKLAVSKAAVGIENGGGYDDFFGQLASGILDPAKVVTVTGLSGLDTGADFNEHVWYSLPTMDRLADELAKRFTAVDPANASAFAANAATFKQGVGGVEDKLSALKAAYPGSTAAITEPVPLYLLQEAGLVNKTPAEFSTAIENGSDVPTTVLRDTVALMKSGTVDLLAYNAQTEGPQTLEVKKAAQAAGVPVVDFAETLPAGDSYLGWMGTNTANLAKALEQTKATAK</sequence>
<dbReference type="GO" id="GO:0030313">
    <property type="term" value="C:cell envelope"/>
    <property type="evidence" value="ECO:0007669"/>
    <property type="project" value="UniProtKB-SubCell"/>
</dbReference>
<dbReference type="InterPro" id="IPR006127">
    <property type="entry name" value="ZnuA-like"/>
</dbReference>
<organism evidence="6 7">
    <name type="scientific">Arthrobacter livingstonensis</name>
    <dbReference type="NCBI Taxonomy" id="670078"/>
    <lineage>
        <taxon>Bacteria</taxon>
        <taxon>Bacillati</taxon>
        <taxon>Actinomycetota</taxon>
        <taxon>Actinomycetes</taxon>
        <taxon>Micrococcales</taxon>
        <taxon>Micrococcaceae</taxon>
        <taxon>Arthrobacter</taxon>
    </lineage>
</organism>
<feature type="signal peptide" evidence="5">
    <location>
        <begin position="1"/>
        <end position="21"/>
    </location>
</feature>
<dbReference type="AlphaFoldDB" id="A0A2V5LXV8"/>
<dbReference type="PANTHER" id="PTHR42953">
    <property type="entry name" value="HIGH-AFFINITY ZINC UPTAKE SYSTEM PROTEIN ZNUA-RELATED"/>
    <property type="match status" value="1"/>
</dbReference>
<keyword evidence="3" id="KW-0479">Metal-binding</keyword>
<dbReference type="EMBL" id="QJVD01000004">
    <property type="protein sequence ID" value="PYI68657.1"/>
    <property type="molecule type" value="Genomic_DNA"/>
</dbReference>
<comment type="subcellular location">
    <subcellularLocation>
        <location evidence="1">Cell envelope</location>
    </subcellularLocation>
</comment>
<name>A0A2V5LXV8_9MICC</name>
<dbReference type="SUPFAM" id="SSF53807">
    <property type="entry name" value="Helical backbone' metal receptor"/>
    <property type="match status" value="1"/>
</dbReference>
<dbReference type="Proteomes" id="UP000247832">
    <property type="component" value="Unassembled WGS sequence"/>
</dbReference>
<gene>
    <name evidence="6" type="ORF">CVV68_04945</name>
</gene>
<dbReference type="Pfam" id="PF01297">
    <property type="entry name" value="ZnuA"/>
    <property type="match status" value="1"/>
</dbReference>
<feature type="chain" id="PRO_5038370197" evidence="5">
    <location>
        <begin position="22"/>
        <end position="310"/>
    </location>
</feature>
<evidence type="ECO:0000256" key="3">
    <source>
        <dbReference type="ARBA" id="ARBA00022723"/>
    </source>
</evidence>
<evidence type="ECO:0000313" key="6">
    <source>
        <dbReference type="EMBL" id="PYI68657.1"/>
    </source>
</evidence>
<accession>A0A2V5LXV8</accession>
<evidence type="ECO:0000256" key="5">
    <source>
        <dbReference type="SAM" id="SignalP"/>
    </source>
</evidence>
<evidence type="ECO:0000256" key="1">
    <source>
        <dbReference type="ARBA" id="ARBA00004196"/>
    </source>
</evidence>
<reference evidence="6 7" key="1">
    <citation type="submission" date="2018-05" db="EMBL/GenBank/DDBJ databases">
        <title>Genetic diversity of glacier-inhabiting Cryobacterium bacteria in China and description of Cryobacterium mengkeensis sp. nov. and Arthrobacter glacialis sp. nov.</title>
        <authorList>
            <person name="Liu Q."/>
            <person name="Xin Y.-H."/>
        </authorList>
    </citation>
    <scope>NUCLEOTIDE SEQUENCE [LARGE SCALE GENOMIC DNA]</scope>
    <source>
        <strain evidence="6 7">LI2</strain>
    </source>
</reference>
<dbReference type="GO" id="GO:0046872">
    <property type="term" value="F:metal ion binding"/>
    <property type="evidence" value="ECO:0007669"/>
    <property type="project" value="UniProtKB-KW"/>
</dbReference>
<protein>
    <submittedName>
        <fullName evidence="6">ABC transporter substrate-binding protein</fullName>
    </submittedName>
</protein>
<keyword evidence="2" id="KW-0813">Transport</keyword>